<feature type="compositionally biased region" description="Polar residues" evidence="7">
    <location>
        <begin position="17"/>
        <end position="27"/>
    </location>
</feature>
<feature type="compositionally biased region" description="Basic and acidic residues" evidence="7">
    <location>
        <begin position="111"/>
        <end position="122"/>
    </location>
</feature>
<dbReference type="Proteomes" id="UP000271974">
    <property type="component" value="Unassembled WGS sequence"/>
</dbReference>
<dbReference type="FunFam" id="3.80.10.10:FF:000331">
    <property type="entry name" value="Dynein assembly factor 1, axonemal homolog"/>
    <property type="match status" value="1"/>
</dbReference>
<dbReference type="PANTHER" id="PTHR45973">
    <property type="entry name" value="PROTEIN PHOSPHATASE 1 REGULATORY SUBUNIT SDS22-RELATED"/>
    <property type="match status" value="1"/>
</dbReference>
<evidence type="ECO:0000256" key="6">
    <source>
        <dbReference type="ARBA" id="ARBA00023273"/>
    </source>
</evidence>
<evidence type="ECO:0000313" key="9">
    <source>
        <dbReference type="Proteomes" id="UP000271974"/>
    </source>
</evidence>
<dbReference type="STRING" id="188477.A0A3S1BK00"/>
<feature type="region of interest" description="Disordered" evidence="7">
    <location>
        <begin position="77"/>
        <end position="145"/>
    </location>
</feature>
<evidence type="ECO:0000256" key="5">
    <source>
        <dbReference type="ARBA" id="ARBA00023069"/>
    </source>
</evidence>
<dbReference type="SMART" id="SM00365">
    <property type="entry name" value="LRR_SD22"/>
    <property type="match status" value="4"/>
</dbReference>
<dbReference type="GO" id="GO:0070840">
    <property type="term" value="F:dynein complex binding"/>
    <property type="evidence" value="ECO:0007669"/>
    <property type="project" value="TreeGrafter"/>
</dbReference>
<protein>
    <submittedName>
        <fullName evidence="8">Uncharacterized protein</fullName>
    </submittedName>
</protein>
<dbReference type="PROSITE" id="PS51450">
    <property type="entry name" value="LRR"/>
    <property type="match status" value="4"/>
</dbReference>
<keyword evidence="9" id="KW-1185">Reference proteome</keyword>
<comment type="subcellular location">
    <subcellularLocation>
        <location evidence="1">Cell projection</location>
        <location evidence="1">Cilium</location>
    </subcellularLocation>
</comment>
<keyword evidence="5" id="KW-0969">Cilium</keyword>
<dbReference type="InterPro" id="IPR032675">
    <property type="entry name" value="LRR_dom_sf"/>
</dbReference>
<comment type="similarity">
    <text evidence="2">Belongs to the DNAAF1 family.</text>
</comment>
<feature type="compositionally biased region" description="Polar residues" evidence="7">
    <location>
        <begin position="77"/>
        <end position="97"/>
    </location>
</feature>
<dbReference type="FunFam" id="3.80.10.10:FF:000166">
    <property type="entry name" value="Dynein assembly factor 1, axonemal"/>
    <property type="match status" value="1"/>
</dbReference>
<dbReference type="PANTHER" id="PTHR45973:SF9">
    <property type="entry name" value="LEUCINE-RICH REPEAT-CONTAINING PROTEIN 46"/>
    <property type="match status" value="1"/>
</dbReference>
<accession>A0A3S1BK00</accession>
<evidence type="ECO:0000256" key="3">
    <source>
        <dbReference type="ARBA" id="ARBA00022614"/>
    </source>
</evidence>
<feature type="compositionally biased region" description="Polar residues" evidence="7">
    <location>
        <begin position="37"/>
        <end position="49"/>
    </location>
</feature>
<dbReference type="EMBL" id="RQTK01000167">
    <property type="protein sequence ID" value="RUS85520.1"/>
    <property type="molecule type" value="Genomic_DNA"/>
</dbReference>
<evidence type="ECO:0000256" key="4">
    <source>
        <dbReference type="ARBA" id="ARBA00022737"/>
    </source>
</evidence>
<evidence type="ECO:0000256" key="7">
    <source>
        <dbReference type="SAM" id="MobiDB-lite"/>
    </source>
</evidence>
<dbReference type="AlphaFoldDB" id="A0A3S1BK00"/>
<feature type="compositionally biased region" description="Basic and acidic residues" evidence="7">
    <location>
        <begin position="442"/>
        <end position="458"/>
    </location>
</feature>
<dbReference type="GO" id="GO:0005930">
    <property type="term" value="C:axoneme"/>
    <property type="evidence" value="ECO:0007669"/>
    <property type="project" value="TreeGrafter"/>
</dbReference>
<proteinExistence type="inferred from homology"/>
<keyword evidence="3" id="KW-0433">Leucine-rich repeat</keyword>
<dbReference type="SUPFAM" id="SSF52075">
    <property type="entry name" value="Outer arm dynein light chain 1"/>
    <property type="match status" value="1"/>
</dbReference>
<organism evidence="8 9">
    <name type="scientific">Elysia chlorotica</name>
    <name type="common">Eastern emerald elysia</name>
    <name type="synonym">Sea slug</name>
    <dbReference type="NCBI Taxonomy" id="188477"/>
    <lineage>
        <taxon>Eukaryota</taxon>
        <taxon>Metazoa</taxon>
        <taxon>Spiralia</taxon>
        <taxon>Lophotrochozoa</taxon>
        <taxon>Mollusca</taxon>
        <taxon>Gastropoda</taxon>
        <taxon>Heterobranchia</taxon>
        <taxon>Euthyneura</taxon>
        <taxon>Panpulmonata</taxon>
        <taxon>Sacoglossa</taxon>
        <taxon>Placobranchoidea</taxon>
        <taxon>Plakobranchidae</taxon>
        <taxon>Elysia</taxon>
    </lineage>
</organism>
<keyword evidence="6" id="KW-0966">Cell projection</keyword>
<feature type="compositionally biased region" description="Acidic residues" evidence="7">
    <location>
        <begin position="473"/>
        <end position="483"/>
    </location>
</feature>
<name>A0A3S1BK00_ELYCH</name>
<evidence type="ECO:0000313" key="8">
    <source>
        <dbReference type="EMBL" id="RUS85520.1"/>
    </source>
</evidence>
<keyword evidence="4" id="KW-0677">Repeat</keyword>
<comment type="caution">
    <text evidence="8">The sequence shown here is derived from an EMBL/GenBank/DDBJ whole genome shotgun (WGS) entry which is preliminary data.</text>
</comment>
<reference evidence="8 9" key="1">
    <citation type="submission" date="2019-01" db="EMBL/GenBank/DDBJ databases">
        <title>A draft genome assembly of the solar-powered sea slug Elysia chlorotica.</title>
        <authorList>
            <person name="Cai H."/>
            <person name="Li Q."/>
            <person name="Fang X."/>
            <person name="Li J."/>
            <person name="Curtis N.E."/>
            <person name="Altenburger A."/>
            <person name="Shibata T."/>
            <person name="Feng M."/>
            <person name="Maeda T."/>
            <person name="Schwartz J.A."/>
            <person name="Shigenobu S."/>
            <person name="Lundholm N."/>
            <person name="Nishiyama T."/>
            <person name="Yang H."/>
            <person name="Hasebe M."/>
            <person name="Li S."/>
            <person name="Pierce S.K."/>
            <person name="Wang J."/>
        </authorList>
    </citation>
    <scope>NUCLEOTIDE SEQUENCE [LARGE SCALE GENOMIC DNA]</scope>
    <source>
        <strain evidence="8">EC2010</strain>
        <tissue evidence="8">Whole organism of an adult</tissue>
    </source>
</reference>
<feature type="compositionally biased region" description="Polar residues" evidence="7">
    <location>
        <begin position="123"/>
        <end position="138"/>
    </location>
</feature>
<dbReference type="GO" id="GO:0035082">
    <property type="term" value="P:axoneme assembly"/>
    <property type="evidence" value="ECO:0007669"/>
    <property type="project" value="TreeGrafter"/>
</dbReference>
<dbReference type="InterPro" id="IPR001611">
    <property type="entry name" value="Leu-rich_rpt"/>
</dbReference>
<evidence type="ECO:0000256" key="2">
    <source>
        <dbReference type="ARBA" id="ARBA00006453"/>
    </source>
</evidence>
<evidence type="ECO:0000256" key="1">
    <source>
        <dbReference type="ARBA" id="ARBA00004138"/>
    </source>
</evidence>
<feature type="region of interest" description="Disordered" evidence="7">
    <location>
        <begin position="1"/>
        <end position="62"/>
    </location>
</feature>
<dbReference type="Pfam" id="PF14580">
    <property type="entry name" value="LRR_9"/>
    <property type="match status" value="1"/>
</dbReference>
<dbReference type="Gene3D" id="3.80.10.10">
    <property type="entry name" value="Ribonuclease Inhibitor"/>
    <property type="match status" value="2"/>
</dbReference>
<feature type="region of interest" description="Disordered" evidence="7">
    <location>
        <begin position="442"/>
        <end position="543"/>
    </location>
</feature>
<dbReference type="InterPro" id="IPR050576">
    <property type="entry name" value="Cilia_flagella_integrity"/>
</dbReference>
<feature type="non-terminal residue" evidence="8">
    <location>
        <position position="570"/>
    </location>
</feature>
<dbReference type="OrthoDB" id="1904536at2759"/>
<feature type="compositionally biased region" description="Acidic residues" evidence="7">
    <location>
        <begin position="525"/>
        <end position="541"/>
    </location>
</feature>
<gene>
    <name evidence="8" type="ORF">EGW08_006728</name>
</gene>
<sequence>MPSITVLPDNPEPDSSPVDNSSAQTKQKPLIEEIFDSSDNNSSLQTESVQKIEPLIENDVPATNKKILIEEIQSPVLSTTETANQPLETSTDSSNGTSKHEENEAQVDNDNNNRTKSEKDKNGSTSVSNDTGQTTTNGKGEKKYPSVLTPKFLKQHCKDLKLYQTPELNDVLYLHYKGIYHIENLEAYSGLKCLWLECNGISKIQGLDKQTELRCLYLHQNIIEKIENLEPLQKLDNLNLSHNIIKRLENIACLPVLNTLNVSHNKLQKAEDIEELTKCPHLSILDLSHNKLDDPKILDVFMKMKNLRVLNLMGNPMNQEIKYYRKTMTVKLKNLQYLDDRPVFPKDRACAEAWYVGGLEAEKAERDRWADKERRKLMDGVDALLKMRQKTIAKAIEKELKEKHQKEGGETEGYEPKVDIDSIDWLYGTYKLVGDDTVYKREEDIPGDKKEDSDEKPKAQSISFAKPPKAPSADDDETEEEPEVLVPKQSSGEDSEETGLFSGSRANSTRLKITSFEDDNAPKDEYDDLPDLEEIDGDEESQPACQSLIQEAEKPYRPVIEILDEPDEVA</sequence>